<evidence type="ECO:0000313" key="4">
    <source>
        <dbReference type="Proteomes" id="UP000654947"/>
    </source>
</evidence>
<name>A0A918XBY0_9ACTN</name>
<dbReference type="GO" id="GO:0000270">
    <property type="term" value="P:peptidoglycan metabolic process"/>
    <property type="evidence" value="ECO:0007669"/>
    <property type="project" value="TreeGrafter"/>
</dbReference>
<evidence type="ECO:0000256" key="1">
    <source>
        <dbReference type="ARBA" id="ARBA00006096"/>
    </source>
</evidence>
<evidence type="ECO:0000313" key="3">
    <source>
        <dbReference type="EMBL" id="GHD24486.1"/>
    </source>
</evidence>
<sequence length="544" mass="55828">MRHVPSPDRIRRAPAPHPRRECTWSAVTAVAAAPLVLLTPIAAPAAHADTAPGPGSAELAERIDTILDDPALEGATSGVLVQDPGTGEVLYREDAGTQLLPASNMKMFTAAAALEILGPDHTFETRVVAEDGQGAPGTVQDLHLVGGGDPVLSPDDLDTLAADVAGAGVEVVEGDLLADDSRFDDQRLVGDWWEEDEPFAYSAQISALTVAHGDRFDTGVTEIEVRPASEGEPVTVGLGAADGYAGLDNNAGTGAPGSEDTLRVDRPTGTNTIEVTGSLPADADPFRVLRTVDEPAGLAGHLFAEALAEHGVEVRGDLEYGQLPGDWDDPLELAGHTSPELSRILVPSMKFSNNAHAEMLVKEIGREAAGEGTWETGLAEAEQALDGIGVDTGDLVFNDGSGLSRSNLVTAATTGELLTRVREADWSGHFRDSLPVAGVEDPLVGGTLSGRMAGSAAEGVLTAKTGTLSGVSALSGYVPAPGGGELVFSVVNNGHGGAAPTHVQDAIGVAVAEHLGHEAGTTVVPLRAGEPSGGELECSWADTC</sequence>
<comment type="caution">
    <text evidence="3">The sequence shown here is derived from an EMBL/GenBank/DDBJ whole genome shotgun (WGS) entry which is preliminary data.</text>
</comment>
<dbReference type="Pfam" id="PF02113">
    <property type="entry name" value="Peptidase_S13"/>
    <property type="match status" value="1"/>
</dbReference>
<dbReference type="GO" id="GO:0004185">
    <property type="term" value="F:serine-type carboxypeptidase activity"/>
    <property type="evidence" value="ECO:0007669"/>
    <property type="project" value="InterPro"/>
</dbReference>
<reference evidence="3 4" key="1">
    <citation type="journal article" date="2014" name="Int. J. Syst. Evol. Microbiol.">
        <title>Complete genome sequence of Corynebacterium casei LMG S-19264T (=DSM 44701T), isolated from a smear-ripened cheese.</title>
        <authorList>
            <consortium name="US DOE Joint Genome Institute (JGI-PGF)"/>
            <person name="Walter F."/>
            <person name="Albersmeier A."/>
            <person name="Kalinowski J."/>
            <person name="Ruckert C."/>
        </authorList>
    </citation>
    <scope>NUCLEOTIDE SEQUENCE [LARGE SCALE GENOMIC DNA]</scope>
    <source>
        <strain evidence="3 4">KCTC 19473</strain>
    </source>
</reference>
<dbReference type="SUPFAM" id="SSF56601">
    <property type="entry name" value="beta-lactamase/transpeptidase-like"/>
    <property type="match status" value="1"/>
</dbReference>
<keyword evidence="4" id="KW-1185">Reference proteome</keyword>
<dbReference type="InterPro" id="IPR000667">
    <property type="entry name" value="Peptidase_S13"/>
</dbReference>
<dbReference type="PANTHER" id="PTHR30023">
    <property type="entry name" value="D-ALANYL-D-ALANINE CARBOXYPEPTIDASE"/>
    <property type="match status" value="1"/>
</dbReference>
<protein>
    <submittedName>
        <fullName evidence="3">Peptidase M15</fullName>
    </submittedName>
</protein>
<comment type="similarity">
    <text evidence="1">Belongs to the peptidase S13 family.</text>
</comment>
<dbReference type="Gene3D" id="3.50.80.20">
    <property type="entry name" value="D-Ala-D-Ala carboxypeptidase C, peptidase S13"/>
    <property type="match status" value="1"/>
</dbReference>
<accession>A0A918XBY0</accession>
<dbReference type="RefSeq" id="WP_017577413.1">
    <property type="nucleotide sequence ID" value="NZ_BMXL01000008.1"/>
</dbReference>
<keyword evidence="2" id="KW-0378">Hydrolase</keyword>
<dbReference type="Proteomes" id="UP000654947">
    <property type="component" value="Unassembled WGS sequence"/>
</dbReference>
<organism evidence="3 4">
    <name type="scientific">Nocardiopsis kunsanensis</name>
    <dbReference type="NCBI Taxonomy" id="141693"/>
    <lineage>
        <taxon>Bacteria</taxon>
        <taxon>Bacillati</taxon>
        <taxon>Actinomycetota</taxon>
        <taxon>Actinomycetes</taxon>
        <taxon>Streptosporangiales</taxon>
        <taxon>Nocardiopsidaceae</taxon>
        <taxon>Nocardiopsis</taxon>
    </lineage>
</organism>
<dbReference type="PRINTS" id="PR00922">
    <property type="entry name" value="DADACBPTASE3"/>
</dbReference>
<dbReference type="InterPro" id="IPR012338">
    <property type="entry name" value="Beta-lactam/transpept-like"/>
</dbReference>
<gene>
    <name evidence="3" type="primary">dacB</name>
    <name evidence="3" type="ORF">GCM10007147_20550</name>
</gene>
<evidence type="ECO:0000256" key="2">
    <source>
        <dbReference type="ARBA" id="ARBA00022801"/>
    </source>
</evidence>
<dbReference type="PANTHER" id="PTHR30023:SF0">
    <property type="entry name" value="PENICILLIN-SENSITIVE CARBOXYPEPTIDASE A"/>
    <property type="match status" value="1"/>
</dbReference>
<dbReference type="EMBL" id="BMXL01000008">
    <property type="protein sequence ID" value="GHD24486.1"/>
    <property type="molecule type" value="Genomic_DNA"/>
</dbReference>
<dbReference type="AlphaFoldDB" id="A0A918XBY0"/>
<proteinExistence type="inferred from homology"/>
<dbReference type="GO" id="GO:0006508">
    <property type="term" value="P:proteolysis"/>
    <property type="evidence" value="ECO:0007669"/>
    <property type="project" value="InterPro"/>
</dbReference>
<dbReference type="Gene3D" id="3.40.710.10">
    <property type="entry name" value="DD-peptidase/beta-lactamase superfamily"/>
    <property type="match status" value="2"/>
</dbReference>
<dbReference type="NCBIfam" id="TIGR00666">
    <property type="entry name" value="PBP4"/>
    <property type="match status" value="1"/>
</dbReference>